<name>A0A631ZYU1_SALNE</name>
<reference evidence="1" key="1">
    <citation type="submission" date="2018-07" db="EMBL/GenBank/DDBJ databases">
        <authorList>
            <consortium name="PulseNet: The National Subtyping Network for Foodborne Disease Surveillance"/>
            <person name="Tarr C.L."/>
            <person name="Trees E."/>
            <person name="Katz L.S."/>
            <person name="Carleton-Romer H.A."/>
            <person name="Stroika S."/>
            <person name="Kucerova Z."/>
            <person name="Roache K.F."/>
            <person name="Sabol A.L."/>
            <person name="Besser J."/>
            <person name="Gerner-Smidt P."/>
        </authorList>
    </citation>
    <scope>NUCLEOTIDE SEQUENCE</scope>
    <source>
        <strain evidence="1">PNUSAS011642</strain>
    </source>
</reference>
<protein>
    <submittedName>
        <fullName evidence="1">Uncharacterized protein</fullName>
    </submittedName>
</protein>
<gene>
    <name evidence="1" type="ORF">B9P30_14025</name>
</gene>
<dbReference type="AlphaFoldDB" id="A0A631ZYU1"/>
<sequence>MLVFPLSMPGVWLDNDDHQWCFNINQILNELKSCFWEANTSLNLFNEEMCIAYSELENGSSSQEFQRDRIRIDEIISDIRLKNGIGPFELCYEVNQLATDLLKKEKWENGVEPNELKFRKKFIYAKSFLYSLDCIRELLKVLSNEDNVPFEIQALLKLMDTSFPQLRAVRNSAHHIEDRALGFKRVRGKKVKIELQPVNTGAIRADGGIILLHQLNGTKLGFTMENGQYGEIDVSSTSMETIRVIIQGVFDSFKWKGRPVHLPS</sequence>
<organism evidence="1">
    <name type="scientific">Salmonella newport</name>
    <dbReference type="NCBI Taxonomy" id="108619"/>
    <lineage>
        <taxon>Bacteria</taxon>
        <taxon>Pseudomonadati</taxon>
        <taxon>Pseudomonadota</taxon>
        <taxon>Gammaproteobacteria</taxon>
        <taxon>Enterobacterales</taxon>
        <taxon>Enterobacteriaceae</taxon>
        <taxon>Salmonella</taxon>
    </lineage>
</organism>
<proteinExistence type="predicted"/>
<comment type="caution">
    <text evidence="1">The sequence shown here is derived from an EMBL/GenBank/DDBJ whole genome shotgun (WGS) entry which is preliminary data.</text>
</comment>
<evidence type="ECO:0000313" key="1">
    <source>
        <dbReference type="EMBL" id="EDG8071671.1"/>
    </source>
</evidence>
<accession>A0A631ZYU1</accession>
<dbReference type="EMBL" id="AAMFKA010000005">
    <property type="protein sequence ID" value="EDG8071671.1"/>
    <property type="molecule type" value="Genomic_DNA"/>
</dbReference>